<evidence type="ECO:0000313" key="2">
    <source>
        <dbReference type="Proteomes" id="UP000192501"/>
    </source>
</evidence>
<dbReference type="AlphaFoldDB" id="A0A1X0QJZ9"/>
<proteinExistence type="predicted"/>
<dbReference type="VEuPathDB" id="MicrosporidiaDB:A0H76_2334"/>
<organism evidence="1 2">
    <name type="scientific">Hepatospora eriocheir</name>
    <dbReference type="NCBI Taxonomy" id="1081669"/>
    <lineage>
        <taxon>Eukaryota</taxon>
        <taxon>Fungi</taxon>
        <taxon>Fungi incertae sedis</taxon>
        <taxon>Microsporidia</taxon>
        <taxon>Hepatosporidae</taxon>
        <taxon>Hepatospora</taxon>
    </lineage>
</organism>
<name>A0A1X0QJZ9_9MICR</name>
<dbReference type="VEuPathDB" id="MicrosporidiaDB:HERIO_2053"/>
<reference evidence="1 2" key="1">
    <citation type="journal article" date="2017" name="Environ. Microbiol.">
        <title>Decay of the glycolytic pathway and adaptation to intranuclear parasitism within Enterocytozoonidae microsporidia.</title>
        <authorList>
            <person name="Wiredu Boakye D."/>
            <person name="Jaroenlak P."/>
            <person name="Prachumwat A."/>
            <person name="Williams T.A."/>
            <person name="Bateman K.S."/>
            <person name="Itsathitphaisarn O."/>
            <person name="Sritunyalucksana K."/>
            <person name="Paszkiewicz K.H."/>
            <person name="Moore K.A."/>
            <person name="Stentiford G.D."/>
            <person name="Williams B.A."/>
        </authorList>
    </citation>
    <scope>NUCLEOTIDE SEQUENCE [LARGE SCALE GENOMIC DNA]</scope>
    <source>
        <strain evidence="2">canceri</strain>
    </source>
</reference>
<evidence type="ECO:0000313" key="1">
    <source>
        <dbReference type="EMBL" id="ORE00073.1"/>
    </source>
</evidence>
<comment type="caution">
    <text evidence="1">The sequence shown here is derived from an EMBL/GenBank/DDBJ whole genome shotgun (WGS) entry which is preliminary data.</text>
</comment>
<dbReference type="Proteomes" id="UP000192501">
    <property type="component" value="Unassembled WGS sequence"/>
</dbReference>
<accession>A0A1X0QJZ9</accession>
<gene>
    <name evidence="1" type="ORF">A0H76_2334</name>
</gene>
<dbReference type="EMBL" id="LTAI01000068">
    <property type="protein sequence ID" value="ORE00073.1"/>
    <property type="molecule type" value="Genomic_DNA"/>
</dbReference>
<sequence length="93" mass="10848">MTDLFKELLKKMKESNGKSHTSHSYYQSYQCTGGNGRGIAYEKKKEIVNGKEVLNKEQAYKLEDGDFKPINNDEYDQLINEYDNKSYHSLDDK</sequence>
<protein>
    <submittedName>
        <fullName evidence="1">Uncharacterized protein</fullName>
    </submittedName>
</protein>